<protein>
    <submittedName>
        <fullName evidence="1">Uncharacterized protein</fullName>
    </submittedName>
</protein>
<accession>A0A098SA70</accession>
<proteinExistence type="predicted"/>
<gene>
    <name evidence="1" type="ORF">IX84_03700</name>
</gene>
<dbReference type="Proteomes" id="UP000029736">
    <property type="component" value="Unassembled WGS sequence"/>
</dbReference>
<organism evidence="1 2">
    <name type="scientific">Phaeodactylibacter xiamenensis</name>
    <dbReference type="NCBI Taxonomy" id="1524460"/>
    <lineage>
        <taxon>Bacteria</taxon>
        <taxon>Pseudomonadati</taxon>
        <taxon>Bacteroidota</taxon>
        <taxon>Saprospiria</taxon>
        <taxon>Saprospirales</taxon>
        <taxon>Haliscomenobacteraceae</taxon>
        <taxon>Phaeodactylibacter</taxon>
    </lineage>
</organism>
<name>A0A098SA70_9BACT</name>
<dbReference type="OrthoDB" id="9204554at2"/>
<dbReference type="STRING" id="1524460.IX84_03700"/>
<reference evidence="1 2" key="1">
    <citation type="journal article" date="2014" name="Int. J. Syst. Evol. Microbiol.">
        <title>Phaeodactylibacter xiamenensis gen. nov., sp. nov., a member of the family Saprospiraceae isolated from the marine alga Phaeodactylum tricornutum.</title>
        <authorList>
            <person name="Chen Z.Jr."/>
            <person name="Lei X."/>
            <person name="Lai Q."/>
            <person name="Li Y."/>
            <person name="Zhang B."/>
            <person name="Zhang J."/>
            <person name="Zhang H."/>
            <person name="Yang L."/>
            <person name="Zheng W."/>
            <person name="Tian Y."/>
            <person name="Yu Z."/>
            <person name="Xu H.Jr."/>
            <person name="Zheng T."/>
        </authorList>
    </citation>
    <scope>NUCLEOTIDE SEQUENCE [LARGE SCALE GENOMIC DNA]</scope>
    <source>
        <strain evidence="1 2">KD52</strain>
    </source>
</reference>
<evidence type="ECO:0000313" key="2">
    <source>
        <dbReference type="Proteomes" id="UP000029736"/>
    </source>
</evidence>
<sequence length="341" mass="38281">MNYWWAIFMPGLLLLSCQPVPEAESTFEPSPGKVVHLLDSIQAAQQLQTDKKEGFFEKISPLDTRLQMGIPLDSAIPAPVLRKNYKPFLGRQAMPLKTTDRTLLKATFEQAYAFCDSLSPGLLPDTVLLGKMETDIFGPSVYFTRERAIFIPKNELYEGNQALLPVVLHELFHLISRYNPALRSKLYALIGFQKLDAPLHFPTPLLKRRLLNPDGIDHNYAIELPDSTGEAKRYISVITADTAGPYPGKRYFDYIDFRLYPLLPTDTGYTVQPQGVPPEAAPGFFGQIGDNTGYIIHPDEILADNFVLLVLRKTGKKNFAARPLSEGGETLLRQMEAVLKR</sequence>
<comment type="caution">
    <text evidence="1">The sequence shown here is derived from an EMBL/GenBank/DDBJ whole genome shotgun (WGS) entry which is preliminary data.</text>
</comment>
<evidence type="ECO:0000313" key="1">
    <source>
        <dbReference type="EMBL" id="KGE89424.1"/>
    </source>
</evidence>
<dbReference type="EMBL" id="JPOS01000010">
    <property type="protein sequence ID" value="KGE89424.1"/>
    <property type="molecule type" value="Genomic_DNA"/>
</dbReference>
<dbReference type="RefSeq" id="WP_044216572.1">
    <property type="nucleotide sequence ID" value="NZ_JBKAGJ010000019.1"/>
</dbReference>
<keyword evidence="2" id="KW-1185">Reference proteome</keyword>
<dbReference type="AlphaFoldDB" id="A0A098SA70"/>